<comment type="caution">
    <text evidence="1">The sequence shown here is derived from an EMBL/GenBank/DDBJ whole genome shotgun (WGS) entry which is preliminary data.</text>
</comment>
<evidence type="ECO:0000313" key="1">
    <source>
        <dbReference type="EMBL" id="KAG0145241.1"/>
    </source>
</evidence>
<evidence type="ECO:0000313" key="2">
    <source>
        <dbReference type="Proteomes" id="UP000886653"/>
    </source>
</evidence>
<protein>
    <submittedName>
        <fullName evidence="1">Uncharacterized protein</fullName>
    </submittedName>
</protein>
<gene>
    <name evidence="1" type="ORF">CROQUDRAFT_671882</name>
</gene>
<name>A0A9P6NED2_9BASI</name>
<reference evidence="1" key="1">
    <citation type="submission" date="2013-11" db="EMBL/GenBank/DDBJ databases">
        <title>Genome sequence of the fusiform rust pathogen reveals effectors for host alternation and coevolution with pine.</title>
        <authorList>
            <consortium name="DOE Joint Genome Institute"/>
            <person name="Smith K."/>
            <person name="Pendleton A."/>
            <person name="Kubisiak T."/>
            <person name="Anderson C."/>
            <person name="Salamov A."/>
            <person name="Aerts A."/>
            <person name="Riley R."/>
            <person name="Clum A."/>
            <person name="Lindquist E."/>
            <person name="Ence D."/>
            <person name="Campbell M."/>
            <person name="Kronenberg Z."/>
            <person name="Feau N."/>
            <person name="Dhillon B."/>
            <person name="Hamelin R."/>
            <person name="Burleigh J."/>
            <person name="Smith J."/>
            <person name="Yandell M."/>
            <person name="Nelson C."/>
            <person name="Grigoriev I."/>
            <person name="Davis J."/>
        </authorList>
    </citation>
    <scope>NUCLEOTIDE SEQUENCE</scope>
    <source>
        <strain evidence="1">G11</strain>
    </source>
</reference>
<proteinExistence type="predicted"/>
<dbReference type="Proteomes" id="UP000886653">
    <property type="component" value="Unassembled WGS sequence"/>
</dbReference>
<accession>A0A9P6NED2</accession>
<organism evidence="1 2">
    <name type="scientific">Cronartium quercuum f. sp. fusiforme G11</name>
    <dbReference type="NCBI Taxonomy" id="708437"/>
    <lineage>
        <taxon>Eukaryota</taxon>
        <taxon>Fungi</taxon>
        <taxon>Dikarya</taxon>
        <taxon>Basidiomycota</taxon>
        <taxon>Pucciniomycotina</taxon>
        <taxon>Pucciniomycetes</taxon>
        <taxon>Pucciniales</taxon>
        <taxon>Coleosporiaceae</taxon>
        <taxon>Cronartium</taxon>
    </lineage>
</organism>
<sequence length="84" mass="9966">MILRRFPGTAFSNDWGMTFGEWTERYALFLQYVSEVYKFPMLATALEQYNTSRKRISNQTRKETVGQQPLDTMKKYNRISSILD</sequence>
<dbReference type="EMBL" id="MU167280">
    <property type="protein sequence ID" value="KAG0145241.1"/>
    <property type="molecule type" value="Genomic_DNA"/>
</dbReference>
<keyword evidence="2" id="KW-1185">Reference proteome</keyword>
<dbReference type="AlphaFoldDB" id="A0A9P6NED2"/>